<protein>
    <submittedName>
        <fullName evidence="1">Uncharacterized protein</fullName>
    </submittedName>
</protein>
<dbReference type="InterPro" id="IPR038332">
    <property type="entry name" value="PPE_sf"/>
</dbReference>
<reference evidence="1" key="1">
    <citation type="journal article" date="2014" name="Int. J. Syst. Evol. Microbiol.">
        <title>Complete genome sequence of Corynebacterium casei LMG S-19264T (=DSM 44701T), isolated from a smear-ripened cheese.</title>
        <authorList>
            <consortium name="US DOE Joint Genome Institute (JGI-PGF)"/>
            <person name="Walter F."/>
            <person name="Albersmeier A."/>
            <person name="Kalinowski J."/>
            <person name="Ruckert C."/>
        </authorList>
    </citation>
    <scope>NUCLEOTIDE SEQUENCE</scope>
    <source>
        <strain evidence="1">CGMCC 4.7299</strain>
    </source>
</reference>
<accession>A0A8J3FQ07</accession>
<reference evidence="1" key="2">
    <citation type="submission" date="2020-09" db="EMBL/GenBank/DDBJ databases">
        <authorList>
            <person name="Sun Q."/>
            <person name="Zhou Y."/>
        </authorList>
    </citation>
    <scope>NUCLEOTIDE SEQUENCE</scope>
    <source>
        <strain evidence="1">CGMCC 4.7299</strain>
    </source>
</reference>
<sequence length="437" mass="48578">MTDLAAYDVATRTLITYGAERYEDAVIYRAVRRYLDDIGAIPAAAWGTLPEVSERLARDWQTSLASRVDEAIDASTEMDRIADALLQIAADYEHADLHIATTFDLVNRDLKPYLPTADGYTGDLRLHPGGTGVMTPPPHHHRDERPTVVVPPDNDRLAATRHETLPRTRTVEEPLTIGTSDGNNLIISGGRSTHYEGGAGDPLDQFVQHHRSDLLQLEALLTELGTGHRMPLSDLIIHAWRSVPAIIRNRADLLHSVANTYAETRTNFGEETTSLARYWRGTAGDAYIQHARAYRTWLDHLHTQAAWLADEGKKAASLLEGLRNAYANAGYQRISTLLEAMHAYITAINSPFAACSKPETAFLNAVDVFTNYLIQAERNAVDLAADLLTIDEQERKERPDLGTRNHDRTPLPVSALDYDTWTNRAGWSPRPADAEHP</sequence>
<dbReference type="Gene3D" id="1.20.1260.20">
    <property type="entry name" value="PPE superfamily"/>
    <property type="match status" value="1"/>
</dbReference>
<dbReference type="Proteomes" id="UP000656042">
    <property type="component" value="Unassembled WGS sequence"/>
</dbReference>
<comment type="caution">
    <text evidence="1">The sequence shown here is derived from an EMBL/GenBank/DDBJ whole genome shotgun (WGS) entry which is preliminary data.</text>
</comment>
<proteinExistence type="predicted"/>
<organism evidence="1 2">
    <name type="scientific">Mangrovihabitans endophyticus</name>
    <dbReference type="NCBI Taxonomy" id="1751298"/>
    <lineage>
        <taxon>Bacteria</taxon>
        <taxon>Bacillati</taxon>
        <taxon>Actinomycetota</taxon>
        <taxon>Actinomycetes</taxon>
        <taxon>Micromonosporales</taxon>
        <taxon>Micromonosporaceae</taxon>
        <taxon>Mangrovihabitans</taxon>
    </lineage>
</organism>
<dbReference type="RefSeq" id="WP_189080556.1">
    <property type="nucleotide sequence ID" value="NZ_BMMX01000017.1"/>
</dbReference>
<evidence type="ECO:0000313" key="1">
    <source>
        <dbReference type="EMBL" id="GGK99754.1"/>
    </source>
</evidence>
<keyword evidence="2" id="KW-1185">Reference proteome</keyword>
<gene>
    <name evidence="1" type="ORF">GCM10012284_37700</name>
</gene>
<dbReference type="EMBL" id="BMMX01000017">
    <property type="protein sequence ID" value="GGK99754.1"/>
    <property type="molecule type" value="Genomic_DNA"/>
</dbReference>
<evidence type="ECO:0000313" key="2">
    <source>
        <dbReference type="Proteomes" id="UP000656042"/>
    </source>
</evidence>
<dbReference type="AlphaFoldDB" id="A0A8J3FQ07"/>
<name>A0A8J3FQ07_9ACTN</name>